<evidence type="ECO:0000313" key="2">
    <source>
        <dbReference type="EMBL" id="JAH42459.1"/>
    </source>
</evidence>
<name>A0A0E9SM58_ANGAN</name>
<protein>
    <submittedName>
        <fullName evidence="2">Uncharacterized protein</fullName>
    </submittedName>
</protein>
<proteinExistence type="predicted"/>
<dbReference type="EMBL" id="GBXM01066118">
    <property type="protein sequence ID" value="JAH42459.1"/>
    <property type="molecule type" value="Transcribed_RNA"/>
</dbReference>
<reference evidence="2" key="2">
    <citation type="journal article" date="2015" name="Fish Shellfish Immunol.">
        <title>Early steps in the European eel (Anguilla anguilla)-Vibrio vulnificus interaction in the gills: Role of the RtxA13 toxin.</title>
        <authorList>
            <person name="Callol A."/>
            <person name="Pajuelo D."/>
            <person name="Ebbesson L."/>
            <person name="Teles M."/>
            <person name="MacKenzie S."/>
            <person name="Amaro C."/>
        </authorList>
    </citation>
    <scope>NUCLEOTIDE SEQUENCE</scope>
</reference>
<keyword evidence="1" id="KW-0732">Signal</keyword>
<evidence type="ECO:0000256" key="1">
    <source>
        <dbReference type="SAM" id="SignalP"/>
    </source>
</evidence>
<feature type="chain" id="PRO_5002432491" evidence="1">
    <location>
        <begin position="31"/>
        <end position="55"/>
    </location>
</feature>
<accession>A0A0E9SM58</accession>
<dbReference type="AlphaFoldDB" id="A0A0E9SM58"/>
<sequence>MTKPTGEWKSVVAGMLFLLDSPVLWLPGRGNTFMVMCPTHSPRSIRRWSCKGCWI</sequence>
<reference evidence="2" key="1">
    <citation type="submission" date="2014-11" db="EMBL/GenBank/DDBJ databases">
        <authorList>
            <person name="Amaro Gonzalez C."/>
        </authorList>
    </citation>
    <scope>NUCLEOTIDE SEQUENCE</scope>
</reference>
<feature type="signal peptide" evidence="1">
    <location>
        <begin position="1"/>
        <end position="30"/>
    </location>
</feature>
<organism evidence="2">
    <name type="scientific">Anguilla anguilla</name>
    <name type="common">European freshwater eel</name>
    <name type="synonym">Muraena anguilla</name>
    <dbReference type="NCBI Taxonomy" id="7936"/>
    <lineage>
        <taxon>Eukaryota</taxon>
        <taxon>Metazoa</taxon>
        <taxon>Chordata</taxon>
        <taxon>Craniata</taxon>
        <taxon>Vertebrata</taxon>
        <taxon>Euteleostomi</taxon>
        <taxon>Actinopterygii</taxon>
        <taxon>Neopterygii</taxon>
        <taxon>Teleostei</taxon>
        <taxon>Anguilliformes</taxon>
        <taxon>Anguillidae</taxon>
        <taxon>Anguilla</taxon>
    </lineage>
</organism>